<comment type="caution">
    <text evidence="1">The sequence shown here is derived from an EMBL/GenBank/DDBJ whole genome shotgun (WGS) entry which is preliminary data.</text>
</comment>
<reference evidence="1 2" key="1">
    <citation type="submission" date="2018-06" db="EMBL/GenBank/DDBJ databases">
        <title>Three novel Pseudomonas species isolated from symptomatic oak.</title>
        <authorList>
            <person name="Bueno-Gonzalez V."/>
            <person name="Brady C."/>
        </authorList>
    </citation>
    <scope>NUCLEOTIDE SEQUENCE [LARGE SCALE GENOMIC DNA]</scope>
    <source>
        <strain evidence="1 2">P9A</strain>
    </source>
</reference>
<keyword evidence="2" id="KW-1185">Reference proteome</keyword>
<accession>A0A4Q9QIX3</accession>
<dbReference type="AlphaFoldDB" id="A0A4Q9QIX3"/>
<organism evidence="1 2">
    <name type="scientific">Phytopseudomonas daroniae</name>
    <dbReference type="NCBI Taxonomy" id="2487519"/>
    <lineage>
        <taxon>Bacteria</taxon>
        <taxon>Pseudomonadati</taxon>
        <taxon>Pseudomonadota</taxon>
        <taxon>Gammaproteobacteria</taxon>
        <taxon>Pseudomonadales</taxon>
        <taxon>Pseudomonadaceae</taxon>
        <taxon>Phytopseudomonas</taxon>
    </lineage>
</organism>
<sequence length="92" mass="10197">MSTLQCTHRDHRISAEVMEHPGIPTPWAGGCRITAPDGRTTRRMALPMNGAFLEDLDKAQHASIAHGKWLVDQYLDNGRDLFPDNAAKHHAA</sequence>
<dbReference type="Proteomes" id="UP000292302">
    <property type="component" value="Unassembled WGS sequence"/>
</dbReference>
<dbReference type="EMBL" id="QJUI01000017">
    <property type="protein sequence ID" value="TBU74833.1"/>
    <property type="molecule type" value="Genomic_DNA"/>
</dbReference>
<evidence type="ECO:0000313" key="1">
    <source>
        <dbReference type="EMBL" id="TBU74833.1"/>
    </source>
</evidence>
<evidence type="ECO:0000313" key="2">
    <source>
        <dbReference type="Proteomes" id="UP000292302"/>
    </source>
</evidence>
<dbReference type="OrthoDB" id="6966493at2"/>
<proteinExistence type="predicted"/>
<gene>
    <name evidence="1" type="ORF">DNK06_18830</name>
</gene>
<dbReference type="RefSeq" id="WP_131181535.1">
    <property type="nucleotide sequence ID" value="NZ_QJUI01000017.1"/>
</dbReference>
<protein>
    <submittedName>
        <fullName evidence="1">Uncharacterized protein</fullName>
    </submittedName>
</protein>
<name>A0A4Q9QIX3_9GAMM</name>